<evidence type="ECO:0000313" key="8">
    <source>
        <dbReference type="Proteomes" id="UP000515472"/>
    </source>
</evidence>
<comment type="subcellular location">
    <subcellularLocation>
        <location evidence="1 6">Cytoplasm</location>
        <location evidence="1 6">Cytosol</location>
    </subcellularLocation>
</comment>
<dbReference type="KEGG" id="gbn:GEOBRER4_36390"/>
<dbReference type="SUPFAM" id="SSF101116">
    <property type="entry name" value="Flagellar export chaperone FliS"/>
    <property type="match status" value="1"/>
</dbReference>
<evidence type="ECO:0000256" key="5">
    <source>
        <dbReference type="ARBA" id="ARBA00023186"/>
    </source>
</evidence>
<keyword evidence="5" id="KW-0143">Chaperone</keyword>
<evidence type="ECO:0000256" key="4">
    <source>
        <dbReference type="ARBA" id="ARBA00022795"/>
    </source>
</evidence>
<keyword evidence="7" id="KW-0282">Flagellum</keyword>
<protein>
    <recommendedName>
        <fullName evidence="6">Flagellar secretion chaperone FliS</fullName>
    </recommendedName>
</protein>
<keyword evidence="8" id="KW-1185">Reference proteome</keyword>
<dbReference type="AlphaFoldDB" id="A0A6S6M651"/>
<dbReference type="InterPro" id="IPR036584">
    <property type="entry name" value="FliS_sf"/>
</dbReference>
<dbReference type="EMBL" id="AP023213">
    <property type="protein sequence ID" value="BCG48889.1"/>
    <property type="molecule type" value="Genomic_DNA"/>
</dbReference>
<dbReference type="Proteomes" id="UP000515472">
    <property type="component" value="Chromosome"/>
</dbReference>
<gene>
    <name evidence="7" type="ORF">GEOBRER4_n3784</name>
</gene>
<dbReference type="GO" id="GO:0044780">
    <property type="term" value="P:bacterial-type flagellum assembly"/>
    <property type="evidence" value="ECO:0007669"/>
    <property type="project" value="InterPro"/>
</dbReference>
<evidence type="ECO:0000256" key="6">
    <source>
        <dbReference type="PIRNR" id="PIRNR039090"/>
    </source>
</evidence>
<comment type="similarity">
    <text evidence="2 6">Belongs to the FliS family.</text>
</comment>
<proteinExistence type="inferred from homology"/>
<evidence type="ECO:0000256" key="2">
    <source>
        <dbReference type="ARBA" id="ARBA00008787"/>
    </source>
</evidence>
<keyword evidence="7" id="KW-0966">Cell projection</keyword>
<dbReference type="PANTHER" id="PTHR34773">
    <property type="entry name" value="FLAGELLAR SECRETION CHAPERONE FLIS"/>
    <property type="match status" value="1"/>
</dbReference>
<evidence type="ECO:0000256" key="3">
    <source>
        <dbReference type="ARBA" id="ARBA00022490"/>
    </source>
</evidence>
<reference evidence="7 8" key="1">
    <citation type="submission" date="2020-06" db="EMBL/GenBank/DDBJ databases">
        <title>Interaction of electrochemicaly active bacteria, Geobacter bremensis R4 on different carbon anode.</title>
        <authorList>
            <person name="Meng L."/>
            <person name="Yoshida N."/>
        </authorList>
    </citation>
    <scope>NUCLEOTIDE SEQUENCE [LARGE SCALE GENOMIC DNA]</scope>
    <source>
        <strain evidence="7 8">R4</strain>
    </source>
</reference>
<dbReference type="PIRSF" id="PIRSF039090">
    <property type="entry name" value="Flis"/>
    <property type="match status" value="1"/>
</dbReference>
<keyword evidence="7" id="KW-0969">Cilium</keyword>
<keyword evidence="4 6" id="KW-1005">Bacterial flagellum biogenesis</keyword>
<accession>A0A6S6M651</accession>
<dbReference type="GO" id="GO:0071973">
    <property type="term" value="P:bacterial-type flagellum-dependent cell motility"/>
    <property type="evidence" value="ECO:0007669"/>
    <property type="project" value="TreeGrafter"/>
</dbReference>
<sequence>MRTLNPYQNTQITTATPEKILVLLYDGAIKFTLLAQERMKQKDLAGKGVYIGKALAIVTELMATLNHEIGGEVAANLEQLYIYLIGEYGKANLNNEVSHLENAHKILVTLRDTWTEATEIWYQERSEQRHEPLATSVG</sequence>
<evidence type="ECO:0000256" key="1">
    <source>
        <dbReference type="ARBA" id="ARBA00004514"/>
    </source>
</evidence>
<dbReference type="InterPro" id="IPR003713">
    <property type="entry name" value="FliS"/>
</dbReference>
<dbReference type="GO" id="GO:0005829">
    <property type="term" value="C:cytosol"/>
    <property type="evidence" value="ECO:0007669"/>
    <property type="project" value="UniProtKB-SubCell"/>
</dbReference>
<dbReference type="PANTHER" id="PTHR34773:SF1">
    <property type="entry name" value="FLAGELLAR SECRETION CHAPERONE FLIS"/>
    <property type="match status" value="1"/>
</dbReference>
<dbReference type="Gene3D" id="1.20.120.340">
    <property type="entry name" value="Flagellar protein FliS"/>
    <property type="match status" value="1"/>
</dbReference>
<dbReference type="Pfam" id="PF02561">
    <property type="entry name" value="FliS"/>
    <property type="match status" value="1"/>
</dbReference>
<name>A0A6S6M651_9BACT</name>
<dbReference type="NCBIfam" id="TIGR00208">
    <property type="entry name" value="fliS"/>
    <property type="match status" value="1"/>
</dbReference>
<evidence type="ECO:0000313" key="7">
    <source>
        <dbReference type="EMBL" id="BCG48889.1"/>
    </source>
</evidence>
<dbReference type="RefSeq" id="WP_085814777.1">
    <property type="nucleotide sequence ID" value="NZ_AP023213.1"/>
</dbReference>
<dbReference type="CDD" id="cd16098">
    <property type="entry name" value="FliS"/>
    <property type="match status" value="1"/>
</dbReference>
<organism evidence="7 8">
    <name type="scientific">Citrifermentans bremense</name>
    <dbReference type="NCBI Taxonomy" id="60035"/>
    <lineage>
        <taxon>Bacteria</taxon>
        <taxon>Pseudomonadati</taxon>
        <taxon>Thermodesulfobacteriota</taxon>
        <taxon>Desulfuromonadia</taxon>
        <taxon>Geobacterales</taxon>
        <taxon>Geobacteraceae</taxon>
        <taxon>Citrifermentans</taxon>
    </lineage>
</organism>
<keyword evidence="3 6" id="KW-0963">Cytoplasm</keyword>